<accession>A0A9D3Z1L3</accession>
<evidence type="ECO:0000313" key="1">
    <source>
        <dbReference type="EMBL" id="KAH3711088.1"/>
    </source>
</evidence>
<proteinExistence type="predicted"/>
<comment type="caution">
    <text evidence="1">The sequence shown here is derived from an EMBL/GenBank/DDBJ whole genome shotgun (WGS) entry which is preliminary data.</text>
</comment>
<name>A0A9D3Z1L3_DREPO</name>
<dbReference type="AlphaFoldDB" id="A0A9D3Z1L3"/>
<reference evidence="1" key="2">
    <citation type="submission" date="2020-11" db="EMBL/GenBank/DDBJ databases">
        <authorList>
            <person name="McCartney M.A."/>
            <person name="Auch B."/>
            <person name="Kono T."/>
            <person name="Mallez S."/>
            <person name="Becker A."/>
            <person name="Gohl D.M."/>
            <person name="Silverstein K.A.T."/>
            <person name="Koren S."/>
            <person name="Bechman K.B."/>
            <person name="Herman A."/>
            <person name="Abrahante J.E."/>
            <person name="Garbe J."/>
        </authorList>
    </citation>
    <scope>NUCLEOTIDE SEQUENCE</scope>
    <source>
        <strain evidence="1">Duluth1</strain>
        <tissue evidence="1">Whole animal</tissue>
    </source>
</reference>
<feature type="non-terminal residue" evidence="1">
    <location>
        <position position="93"/>
    </location>
</feature>
<dbReference type="EMBL" id="JAIWYP010000014">
    <property type="protein sequence ID" value="KAH3711088.1"/>
    <property type="molecule type" value="Genomic_DNA"/>
</dbReference>
<keyword evidence="2" id="KW-1185">Reference proteome</keyword>
<organism evidence="1 2">
    <name type="scientific">Dreissena polymorpha</name>
    <name type="common">Zebra mussel</name>
    <name type="synonym">Mytilus polymorpha</name>
    <dbReference type="NCBI Taxonomy" id="45954"/>
    <lineage>
        <taxon>Eukaryota</taxon>
        <taxon>Metazoa</taxon>
        <taxon>Spiralia</taxon>
        <taxon>Lophotrochozoa</taxon>
        <taxon>Mollusca</taxon>
        <taxon>Bivalvia</taxon>
        <taxon>Autobranchia</taxon>
        <taxon>Heteroconchia</taxon>
        <taxon>Euheterodonta</taxon>
        <taxon>Imparidentia</taxon>
        <taxon>Neoheterodontei</taxon>
        <taxon>Myida</taxon>
        <taxon>Dreissenoidea</taxon>
        <taxon>Dreissenidae</taxon>
        <taxon>Dreissena</taxon>
    </lineage>
</organism>
<reference evidence="1" key="1">
    <citation type="journal article" date="2019" name="bioRxiv">
        <title>The Genome of the Zebra Mussel, Dreissena polymorpha: A Resource for Invasive Species Research.</title>
        <authorList>
            <person name="McCartney M.A."/>
            <person name="Auch B."/>
            <person name="Kono T."/>
            <person name="Mallez S."/>
            <person name="Zhang Y."/>
            <person name="Obille A."/>
            <person name="Becker A."/>
            <person name="Abrahante J.E."/>
            <person name="Garbe J."/>
            <person name="Badalamenti J.P."/>
            <person name="Herman A."/>
            <person name="Mangelson H."/>
            <person name="Liachko I."/>
            <person name="Sullivan S."/>
            <person name="Sone E.D."/>
            <person name="Koren S."/>
            <person name="Silverstein K.A.T."/>
            <person name="Beckman K.B."/>
            <person name="Gohl D.M."/>
        </authorList>
    </citation>
    <scope>NUCLEOTIDE SEQUENCE</scope>
    <source>
        <strain evidence="1">Duluth1</strain>
        <tissue evidence="1">Whole animal</tissue>
    </source>
</reference>
<gene>
    <name evidence="1" type="ORF">DPMN_070588</name>
</gene>
<dbReference type="Proteomes" id="UP000828390">
    <property type="component" value="Unassembled WGS sequence"/>
</dbReference>
<protein>
    <submittedName>
        <fullName evidence="1">Uncharacterized protein</fullName>
    </submittedName>
</protein>
<evidence type="ECO:0000313" key="2">
    <source>
        <dbReference type="Proteomes" id="UP000828390"/>
    </source>
</evidence>
<sequence length="93" mass="10391">IPPRPSPSPSLKLSRDLIGTNVLTKSHECSHEETKTAPPPAAILFRVLTRKTSPSPGGHVYERTETIFEIVQDMIVTHVRTKFHEHWAIIVAS</sequence>